<protein>
    <submittedName>
        <fullName evidence="1">Uncharacterized protein</fullName>
    </submittedName>
</protein>
<evidence type="ECO:0000313" key="2">
    <source>
        <dbReference type="Proteomes" id="UP000807504"/>
    </source>
</evidence>
<reference evidence="1" key="2">
    <citation type="submission" date="2020-06" db="EMBL/GenBank/DDBJ databases">
        <authorList>
            <person name="Sheffer M."/>
        </authorList>
    </citation>
    <scope>NUCLEOTIDE SEQUENCE</scope>
</reference>
<evidence type="ECO:0000313" key="1">
    <source>
        <dbReference type="EMBL" id="KAF8791701.1"/>
    </source>
</evidence>
<dbReference type="EMBL" id="JABXBU010000003">
    <property type="protein sequence ID" value="KAF8791701.1"/>
    <property type="molecule type" value="Genomic_DNA"/>
</dbReference>
<dbReference type="AlphaFoldDB" id="A0A8T0FL01"/>
<proteinExistence type="predicted"/>
<gene>
    <name evidence="1" type="ORF">HNY73_003394</name>
</gene>
<name>A0A8T0FL01_ARGBR</name>
<reference evidence="1" key="1">
    <citation type="journal article" date="2020" name="bioRxiv">
        <title>Chromosome-level reference genome of the European wasp spider Argiope bruennichi: a resource for studies on range expansion and evolutionary adaptation.</title>
        <authorList>
            <person name="Sheffer M.M."/>
            <person name="Hoppe A."/>
            <person name="Krehenwinkel H."/>
            <person name="Uhl G."/>
            <person name="Kuss A.W."/>
            <person name="Jensen L."/>
            <person name="Jensen C."/>
            <person name="Gillespie R.G."/>
            <person name="Hoff K.J."/>
            <person name="Prost S."/>
        </authorList>
    </citation>
    <scope>NUCLEOTIDE SEQUENCE</scope>
</reference>
<accession>A0A8T0FL01</accession>
<keyword evidence="2" id="KW-1185">Reference proteome</keyword>
<comment type="caution">
    <text evidence="1">The sequence shown here is derived from an EMBL/GenBank/DDBJ whole genome shotgun (WGS) entry which is preliminary data.</text>
</comment>
<dbReference type="Proteomes" id="UP000807504">
    <property type="component" value="Unassembled WGS sequence"/>
</dbReference>
<organism evidence="1 2">
    <name type="scientific">Argiope bruennichi</name>
    <name type="common">Wasp spider</name>
    <name type="synonym">Aranea bruennichi</name>
    <dbReference type="NCBI Taxonomy" id="94029"/>
    <lineage>
        <taxon>Eukaryota</taxon>
        <taxon>Metazoa</taxon>
        <taxon>Ecdysozoa</taxon>
        <taxon>Arthropoda</taxon>
        <taxon>Chelicerata</taxon>
        <taxon>Arachnida</taxon>
        <taxon>Araneae</taxon>
        <taxon>Araneomorphae</taxon>
        <taxon>Entelegynae</taxon>
        <taxon>Araneoidea</taxon>
        <taxon>Araneidae</taxon>
        <taxon>Argiope</taxon>
    </lineage>
</organism>
<sequence>MPSGKSDEVIAGARQSAAARELNVPRNAIHTLWNPYERDQNSNKRHGIERRRTPSHVQRIATCYNVPDTGGHYEGDIHYGNSHPNTVHEAHRCGEMMENGNYLIGATHMGL</sequence>